<dbReference type="CDD" id="cd04301">
    <property type="entry name" value="NAT_SF"/>
    <property type="match status" value="1"/>
</dbReference>
<dbReference type="SUPFAM" id="SSF55729">
    <property type="entry name" value="Acyl-CoA N-acyltransferases (Nat)"/>
    <property type="match status" value="1"/>
</dbReference>
<name>A0A4R4AZN9_BACTU</name>
<accession>A0A4R4AZN9</accession>
<dbReference type="InterPro" id="IPR000182">
    <property type="entry name" value="GNAT_dom"/>
</dbReference>
<dbReference type="GO" id="GO:0016747">
    <property type="term" value="F:acyltransferase activity, transferring groups other than amino-acyl groups"/>
    <property type="evidence" value="ECO:0007669"/>
    <property type="project" value="InterPro"/>
</dbReference>
<dbReference type="AlphaFoldDB" id="A0A4R4AZN9"/>
<reference evidence="2 3" key="1">
    <citation type="submission" date="2019-03" db="EMBL/GenBank/DDBJ databases">
        <title>Above-ground endophytic microbial communities from plants in different locations in the United States.</title>
        <authorList>
            <person name="Frank C."/>
        </authorList>
    </citation>
    <scope>NUCLEOTIDE SEQUENCE [LARGE SCALE GENOMIC DNA]</scope>
    <source>
        <strain evidence="2 3">LP_2_YM</strain>
    </source>
</reference>
<comment type="caution">
    <text evidence="2">The sequence shown here is derived from an EMBL/GenBank/DDBJ whole genome shotgun (WGS) entry which is preliminary data.</text>
</comment>
<proteinExistence type="predicted"/>
<dbReference type="PROSITE" id="PS51186">
    <property type="entry name" value="GNAT"/>
    <property type="match status" value="1"/>
</dbReference>
<organism evidence="2 3">
    <name type="scientific">Bacillus thuringiensis</name>
    <dbReference type="NCBI Taxonomy" id="1428"/>
    <lineage>
        <taxon>Bacteria</taxon>
        <taxon>Bacillati</taxon>
        <taxon>Bacillota</taxon>
        <taxon>Bacilli</taxon>
        <taxon>Bacillales</taxon>
        <taxon>Bacillaceae</taxon>
        <taxon>Bacillus</taxon>
        <taxon>Bacillus cereus group</taxon>
    </lineage>
</organism>
<feature type="domain" description="N-acetyltransferase" evidence="1">
    <location>
        <begin position="1"/>
        <end position="75"/>
    </location>
</feature>
<sequence>MLVLQVKPLEIDFLFVDENQRGNGLGSKILDRIEKEAISKGCKYVFLNTFGFQAKDFYPKHGYELAFQLENYPIL</sequence>
<dbReference type="InterPro" id="IPR016181">
    <property type="entry name" value="Acyl_CoA_acyltransferase"/>
</dbReference>
<evidence type="ECO:0000313" key="3">
    <source>
        <dbReference type="Proteomes" id="UP000295285"/>
    </source>
</evidence>
<gene>
    <name evidence="2" type="ORF">EC910_1287</name>
</gene>
<dbReference type="Proteomes" id="UP000295285">
    <property type="component" value="Unassembled WGS sequence"/>
</dbReference>
<dbReference type="EMBL" id="SMDG01000028">
    <property type="protein sequence ID" value="TCW46283.1"/>
    <property type="molecule type" value="Genomic_DNA"/>
</dbReference>
<keyword evidence="2" id="KW-0808">Transferase</keyword>
<dbReference type="Gene3D" id="3.40.630.30">
    <property type="match status" value="1"/>
</dbReference>
<evidence type="ECO:0000259" key="1">
    <source>
        <dbReference type="PROSITE" id="PS51186"/>
    </source>
</evidence>
<evidence type="ECO:0000313" key="2">
    <source>
        <dbReference type="EMBL" id="TCW46283.1"/>
    </source>
</evidence>
<dbReference type="Pfam" id="PF00583">
    <property type="entry name" value="Acetyltransf_1"/>
    <property type="match status" value="1"/>
</dbReference>
<protein>
    <submittedName>
        <fullName evidence="2">Acetyltransferase (GNAT) family protein</fullName>
    </submittedName>
</protein>